<reference evidence="12 13" key="1">
    <citation type="submission" date="2024-09" db="EMBL/GenBank/DDBJ databases">
        <authorList>
            <person name="Sun Q."/>
            <person name="Mori K."/>
        </authorList>
    </citation>
    <scope>NUCLEOTIDE SEQUENCE [LARGE SCALE GENOMIC DNA]</scope>
    <source>
        <strain evidence="12 13">TBRC 4576</strain>
    </source>
</reference>
<protein>
    <recommendedName>
        <fullName evidence="9">Putative hemin import ATP-binding protein HrtA</fullName>
    </recommendedName>
</protein>
<proteinExistence type="inferred from homology"/>
<evidence type="ECO:0000256" key="1">
    <source>
        <dbReference type="ARBA" id="ARBA00004202"/>
    </source>
</evidence>
<comment type="function">
    <text evidence="10">Part of the ABC transporter complex hrt involved in hemin import. Responsible for energy coupling to the transport system.</text>
</comment>
<dbReference type="RefSeq" id="WP_137643762.1">
    <property type="nucleotide sequence ID" value="NZ_BJEA01000027.1"/>
</dbReference>
<feature type="domain" description="ABC transporter" evidence="11">
    <location>
        <begin position="6"/>
        <end position="234"/>
    </location>
</feature>
<dbReference type="InterPro" id="IPR003439">
    <property type="entry name" value="ABC_transporter-like_ATP-bd"/>
</dbReference>
<comment type="subunit">
    <text evidence="2">The complex is composed of two ATP-binding proteins (HrtA), two transmembrane proteins (HrtB) and a solute-binding protein.</text>
</comment>
<dbReference type="PANTHER" id="PTHR24220:SF666">
    <property type="entry name" value="HEMIN IMPORT ATP-BINDING PROTEIN HRTA-RELATED"/>
    <property type="match status" value="1"/>
</dbReference>
<keyword evidence="13" id="KW-1185">Reference proteome</keyword>
<keyword evidence="4" id="KW-1003">Cell membrane</keyword>
<evidence type="ECO:0000256" key="8">
    <source>
        <dbReference type="ARBA" id="ARBA00024359"/>
    </source>
</evidence>
<evidence type="ECO:0000256" key="4">
    <source>
        <dbReference type="ARBA" id="ARBA00022475"/>
    </source>
</evidence>
<dbReference type="PROSITE" id="PS00211">
    <property type="entry name" value="ABC_TRANSPORTER_1"/>
    <property type="match status" value="1"/>
</dbReference>
<keyword evidence="7" id="KW-0472">Membrane</keyword>
<evidence type="ECO:0000313" key="12">
    <source>
        <dbReference type="EMBL" id="MFB9768560.1"/>
    </source>
</evidence>
<evidence type="ECO:0000256" key="10">
    <source>
        <dbReference type="ARBA" id="ARBA00024721"/>
    </source>
</evidence>
<dbReference type="SUPFAM" id="SSF52540">
    <property type="entry name" value="P-loop containing nucleoside triphosphate hydrolases"/>
    <property type="match status" value="1"/>
</dbReference>
<comment type="caution">
    <text evidence="12">The sequence shown here is derived from an EMBL/GenBank/DDBJ whole genome shotgun (WGS) entry which is preliminary data.</text>
</comment>
<evidence type="ECO:0000256" key="7">
    <source>
        <dbReference type="ARBA" id="ARBA00023136"/>
    </source>
</evidence>
<organism evidence="12 13">
    <name type="scientific">Lactiplantibacillus modestisalitolerans</name>
    <dbReference type="NCBI Taxonomy" id="1457219"/>
    <lineage>
        <taxon>Bacteria</taxon>
        <taxon>Bacillati</taxon>
        <taxon>Bacillota</taxon>
        <taxon>Bacilli</taxon>
        <taxon>Lactobacillales</taxon>
        <taxon>Lactobacillaceae</taxon>
        <taxon>Lactiplantibacillus</taxon>
    </lineage>
</organism>
<dbReference type="Gene3D" id="3.40.50.300">
    <property type="entry name" value="P-loop containing nucleotide triphosphate hydrolases"/>
    <property type="match status" value="1"/>
</dbReference>
<dbReference type="PROSITE" id="PS50893">
    <property type="entry name" value="ABC_TRANSPORTER_2"/>
    <property type="match status" value="1"/>
</dbReference>
<name>A0ABV5WQY1_9LACO</name>
<gene>
    <name evidence="12" type="ORF">ACFFLI_01585</name>
</gene>
<evidence type="ECO:0000256" key="2">
    <source>
        <dbReference type="ARBA" id="ARBA00011131"/>
    </source>
</evidence>
<evidence type="ECO:0000256" key="5">
    <source>
        <dbReference type="ARBA" id="ARBA00022741"/>
    </source>
</evidence>
<comment type="similarity">
    <text evidence="8">Belongs to the ABC transporter superfamily. HrtA family.</text>
</comment>
<evidence type="ECO:0000313" key="13">
    <source>
        <dbReference type="Proteomes" id="UP001589691"/>
    </source>
</evidence>
<dbReference type="InterPro" id="IPR017911">
    <property type="entry name" value="MacB-like_ATP-bd"/>
</dbReference>
<evidence type="ECO:0000256" key="6">
    <source>
        <dbReference type="ARBA" id="ARBA00022840"/>
    </source>
</evidence>
<accession>A0ABV5WQY1</accession>
<keyword evidence="3" id="KW-0813">Transport</keyword>
<dbReference type="InterPro" id="IPR027417">
    <property type="entry name" value="P-loop_NTPase"/>
</dbReference>
<keyword evidence="5" id="KW-0547">Nucleotide-binding</keyword>
<dbReference type="InterPro" id="IPR015854">
    <property type="entry name" value="ABC_transpr_LolD-like"/>
</dbReference>
<dbReference type="Proteomes" id="UP001589691">
    <property type="component" value="Unassembled WGS sequence"/>
</dbReference>
<dbReference type="CDD" id="cd03255">
    <property type="entry name" value="ABC_MJ0796_LolCDE_FtsE"/>
    <property type="match status" value="1"/>
</dbReference>
<dbReference type="InterPro" id="IPR017871">
    <property type="entry name" value="ABC_transporter-like_CS"/>
</dbReference>
<evidence type="ECO:0000259" key="11">
    <source>
        <dbReference type="PROSITE" id="PS50893"/>
    </source>
</evidence>
<dbReference type="PANTHER" id="PTHR24220">
    <property type="entry name" value="IMPORT ATP-BINDING PROTEIN"/>
    <property type="match status" value="1"/>
</dbReference>
<keyword evidence="6 12" id="KW-0067">ATP-binding</keyword>
<dbReference type="EMBL" id="JBHLZY010000005">
    <property type="protein sequence ID" value="MFB9768560.1"/>
    <property type="molecule type" value="Genomic_DNA"/>
</dbReference>
<dbReference type="GO" id="GO:0005524">
    <property type="term" value="F:ATP binding"/>
    <property type="evidence" value="ECO:0007669"/>
    <property type="project" value="UniProtKB-KW"/>
</dbReference>
<evidence type="ECO:0000256" key="3">
    <source>
        <dbReference type="ARBA" id="ARBA00022448"/>
    </source>
</evidence>
<dbReference type="SMART" id="SM00382">
    <property type="entry name" value="AAA"/>
    <property type="match status" value="1"/>
</dbReference>
<dbReference type="InterPro" id="IPR003593">
    <property type="entry name" value="AAA+_ATPase"/>
</dbReference>
<dbReference type="Pfam" id="PF00005">
    <property type="entry name" value="ABC_tran"/>
    <property type="match status" value="1"/>
</dbReference>
<comment type="subcellular location">
    <subcellularLocation>
        <location evidence="1">Cell membrane</location>
        <topology evidence="1">Peripheral membrane protein</topology>
    </subcellularLocation>
</comment>
<sequence>MTTPVLALNAITKQFGQGHTAVTALKNADFSVNAGEFVAIIGPSGSGKSTFLTIAAGLQTPTSGQVILNGQPLSAQSEKQRLAYRFNEIGFILQSSNLIPFLTVTEQFKLVDKLAKRTFQKARTNQLLGELALREVASAYPSELSGGERQRVAIARALYNDPSVILADEPTASLDTPRSIDVVQRLASEAHQHNKAIVMVTHDQRLINHCDVVYRIEDGVMTKQTEHRAAPVQP</sequence>
<evidence type="ECO:0000256" key="9">
    <source>
        <dbReference type="ARBA" id="ARBA00024432"/>
    </source>
</evidence>